<dbReference type="EMBL" id="UYRT01083946">
    <property type="protein sequence ID" value="VDN28152.1"/>
    <property type="molecule type" value="Genomic_DNA"/>
</dbReference>
<protein>
    <submittedName>
        <fullName evidence="1 3">Uncharacterized protein</fullName>
    </submittedName>
</protein>
<dbReference type="OrthoDB" id="5919166at2759"/>
<evidence type="ECO:0000313" key="3">
    <source>
        <dbReference type="WBParaSite" id="GPUH_0001660101-mRNA-1"/>
    </source>
</evidence>
<keyword evidence="2" id="KW-1185">Reference proteome</keyword>
<dbReference type="Proteomes" id="UP000271098">
    <property type="component" value="Unassembled WGS sequence"/>
</dbReference>
<dbReference type="AlphaFoldDB" id="A0A183E6I8"/>
<organism evidence="3">
    <name type="scientific">Gongylonema pulchrum</name>
    <dbReference type="NCBI Taxonomy" id="637853"/>
    <lineage>
        <taxon>Eukaryota</taxon>
        <taxon>Metazoa</taxon>
        <taxon>Ecdysozoa</taxon>
        <taxon>Nematoda</taxon>
        <taxon>Chromadorea</taxon>
        <taxon>Rhabditida</taxon>
        <taxon>Spirurina</taxon>
        <taxon>Spiruromorpha</taxon>
        <taxon>Spiruroidea</taxon>
        <taxon>Gongylonematidae</taxon>
        <taxon>Gongylonema</taxon>
    </lineage>
</organism>
<reference evidence="1 2" key="2">
    <citation type="submission" date="2018-11" db="EMBL/GenBank/DDBJ databases">
        <authorList>
            <consortium name="Pathogen Informatics"/>
        </authorList>
    </citation>
    <scope>NUCLEOTIDE SEQUENCE [LARGE SCALE GENOMIC DNA]</scope>
</reference>
<proteinExistence type="predicted"/>
<evidence type="ECO:0000313" key="2">
    <source>
        <dbReference type="Proteomes" id="UP000271098"/>
    </source>
</evidence>
<accession>A0A183E6I8</accession>
<gene>
    <name evidence="1" type="ORF">GPUH_LOCUS16579</name>
</gene>
<sequence length="216" mass="23573">MQPEIGIGGGVGGASPYATLTQQIAEQVALKILFPSPFSHYKPIRIAVSKGLIDVSMLSHPPPQNALVILNILLQKLPKLEQAQQEYQQVVHTMSSPAQKQQGRGRRRGALTVGIRRALIMKAYYCAALLDGGAEWRKTRPNAVLNGTLAPVQQQDGQSRLQQWKQANAQDCTSDKHRAVSDCSELEVTSPFTARVALSLLNALNVFASAFLRTSF</sequence>
<name>A0A183E6I8_9BILA</name>
<dbReference type="WBParaSite" id="GPUH_0001660101-mRNA-1">
    <property type="protein sequence ID" value="GPUH_0001660101-mRNA-1"/>
    <property type="gene ID" value="GPUH_0001660101"/>
</dbReference>
<evidence type="ECO:0000313" key="1">
    <source>
        <dbReference type="EMBL" id="VDN28152.1"/>
    </source>
</evidence>
<reference evidence="3" key="1">
    <citation type="submission" date="2016-06" db="UniProtKB">
        <authorList>
            <consortium name="WormBaseParasite"/>
        </authorList>
    </citation>
    <scope>IDENTIFICATION</scope>
</reference>